<dbReference type="SUPFAM" id="SSF53098">
    <property type="entry name" value="Ribonuclease H-like"/>
    <property type="match status" value="1"/>
</dbReference>
<proteinExistence type="predicted"/>
<evidence type="ECO:0000256" key="5">
    <source>
        <dbReference type="ARBA" id="ARBA00023242"/>
    </source>
</evidence>
<evidence type="ECO:0000256" key="2">
    <source>
        <dbReference type="ARBA" id="ARBA00022723"/>
    </source>
</evidence>
<evidence type="ECO:0000256" key="4">
    <source>
        <dbReference type="ARBA" id="ARBA00022833"/>
    </source>
</evidence>
<dbReference type="InterPro" id="IPR012337">
    <property type="entry name" value="RNaseH-like_sf"/>
</dbReference>
<dbReference type="EMBL" id="CAJVPD010000035">
    <property type="protein sequence ID" value="CAG8261566.1"/>
    <property type="molecule type" value="Genomic_DNA"/>
</dbReference>
<keyword evidence="4" id="KW-0862">Zinc</keyword>
<dbReference type="AlphaFoldDB" id="A0A9W4I8L4"/>
<comment type="subcellular location">
    <subcellularLocation>
        <location evidence="1">Nucleus</location>
    </subcellularLocation>
</comment>
<dbReference type="Pfam" id="PF05699">
    <property type="entry name" value="Dimer_Tnp_hAT"/>
    <property type="match status" value="1"/>
</dbReference>
<feature type="domain" description="HAT C-terminal dimerisation" evidence="6">
    <location>
        <begin position="72"/>
        <end position="138"/>
    </location>
</feature>
<protein>
    <recommendedName>
        <fullName evidence="6">HAT C-terminal dimerisation domain-containing protein</fullName>
    </recommendedName>
</protein>
<reference evidence="7" key="1">
    <citation type="submission" date="2021-07" db="EMBL/GenBank/DDBJ databases">
        <authorList>
            <person name="Branca A.L. A."/>
        </authorList>
    </citation>
    <scope>NUCLEOTIDE SEQUENCE</scope>
</reference>
<organism evidence="7 8">
    <name type="scientific">Penicillium salamii</name>
    <dbReference type="NCBI Taxonomy" id="1612424"/>
    <lineage>
        <taxon>Eukaryota</taxon>
        <taxon>Fungi</taxon>
        <taxon>Dikarya</taxon>
        <taxon>Ascomycota</taxon>
        <taxon>Pezizomycotina</taxon>
        <taxon>Eurotiomycetes</taxon>
        <taxon>Eurotiomycetidae</taxon>
        <taxon>Eurotiales</taxon>
        <taxon>Aspergillaceae</taxon>
        <taxon>Penicillium</taxon>
    </lineage>
</organism>
<keyword evidence="2" id="KW-0479">Metal-binding</keyword>
<dbReference type="GO" id="GO:0005634">
    <property type="term" value="C:nucleus"/>
    <property type="evidence" value="ECO:0007669"/>
    <property type="project" value="UniProtKB-SubCell"/>
</dbReference>
<keyword evidence="5" id="KW-0539">Nucleus</keyword>
<dbReference type="GO" id="GO:0046983">
    <property type="term" value="F:protein dimerization activity"/>
    <property type="evidence" value="ECO:0007669"/>
    <property type="project" value="InterPro"/>
</dbReference>
<comment type="caution">
    <text evidence="7">The sequence shown here is derived from an EMBL/GenBank/DDBJ whole genome shotgun (WGS) entry which is preliminary data.</text>
</comment>
<evidence type="ECO:0000256" key="1">
    <source>
        <dbReference type="ARBA" id="ARBA00004123"/>
    </source>
</evidence>
<dbReference type="GO" id="GO:0008270">
    <property type="term" value="F:zinc ion binding"/>
    <property type="evidence" value="ECO:0007669"/>
    <property type="project" value="UniProtKB-KW"/>
</dbReference>
<evidence type="ECO:0000259" key="6">
    <source>
        <dbReference type="Pfam" id="PF05699"/>
    </source>
</evidence>
<gene>
    <name evidence="7" type="ORF">PSALAMII_LOCUS958</name>
</gene>
<evidence type="ECO:0000313" key="7">
    <source>
        <dbReference type="EMBL" id="CAG8261566.1"/>
    </source>
</evidence>
<dbReference type="OrthoDB" id="995477at2759"/>
<dbReference type="InterPro" id="IPR008906">
    <property type="entry name" value="HATC_C_dom"/>
</dbReference>
<dbReference type="PANTHER" id="PTHR46481:SF10">
    <property type="entry name" value="ZINC FINGER BED DOMAIN-CONTAINING PROTEIN 39"/>
    <property type="match status" value="1"/>
</dbReference>
<accession>A0A9W4I8L4</accession>
<name>A0A9W4I8L4_9EURO</name>
<sequence length="157" mass="18402">MRGHIYAVCMMLSPDSRYQFFLSDDWADAKELRDQYRSLGSTLRSFLHNLVYRQKTSSKVMLVEDKMTQYLNGNVTDSESLSFWREHQSHFLAIVALTRDVLTIPATGVKVERLFNTTRDIYHHRRGCIKSKTVEELMLFLCTSRFDLNVQEAKEII</sequence>
<evidence type="ECO:0000313" key="8">
    <source>
        <dbReference type="Proteomes" id="UP001152592"/>
    </source>
</evidence>
<dbReference type="InterPro" id="IPR052035">
    <property type="entry name" value="ZnF_BED_domain_contain"/>
</dbReference>
<dbReference type="PANTHER" id="PTHR46481">
    <property type="entry name" value="ZINC FINGER BED DOMAIN-CONTAINING PROTEIN 4"/>
    <property type="match status" value="1"/>
</dbReference>
<evidence type="ECO:0000256" key="3">
    <source>
        <dbReference type="ARBA" id="ARBA00022771"/>
    </source>
</evidence>
<keyword evidence="3" id="KW-0863">Zinc-finger</keyword>
<dbReference type="Proteomes" id="UP001152592">
    <property type="component" value="Unassembled WGS sequence"/>
</dbReference>